<dbReference type="PANTHER" id="PTHR23150:SF36">
    <property type="entry name" value="HERCYNINE OXYGENASE"/>
    <property type="match status" value="1"/>
</dbReference>
<sequence>MSLQPASAHQDAAVRSDLSGDFRRVRALTEQLCKPLVIEDYMLQTRIETSPPKWHLAHVSWFYETFLLRPFLPGYRVFHPRFDYLFNSYYEQTGSGFWPRPERGLLSRPTVAEVYDYRHHVDDAMLRLLADCPSADWVSVVHRLHIGLHHEQQHQELLVTDIKGNFAYSPLRPAYRDDLPHAPPTDPDPLQWVGFEGGLVEIGALGPGFSYDNEGPRHRTFLAPYALADRPVTNGEFRQFIDDGGYRDPALWLSDGWATVRKEGWQSPLYWEEIDGDWQIMTLGGMRPLNPAEPVCHVSYYEADAFATWAGKRLPTEAEWEHAAEGALVKGNFVGEGYLHPRPAERSASDQAGGLMQLFGDVWEWTASAYLPYPGYQAAAGALGEYNGKFMCNQMVLRGGSCASSQDHLRASYRNFFYPQERWQFKGFRLAETTP</sequence>
<evidence type="ECO:0000313" key="7">
    <source>
        <dbReference type="Proteomes" id="UP000198816"/>
    </source>
</evidence>
<evidence type="ECO:0000259" key="4">
    <source>
        <dbReference type="Pfam" id="PF03781"/>
    </source>
</evidence>
<feature type="domain" description="Sulfatase-modifying factor enzyme-like" evidence="4">
    <location>
        <begin position="192"/>
        <end position="431"/>
    </location>
</feature>
<dbReference type="Gene3D" id="3.90.1580.10">
    <property type="entry name" value="paralog of FGE (formylglycine-generating enzyme)"/>
    <property type="match status" value="1"/>
</dbReference>
<keyword evidence="2" id="KW-0408">Iron</keyword>
<dbReference type="PANTHER" id="PTHR23150">
    <property type="entry name" value="SULFATASE MODIFYING FACTOR 1, 2"/>
    <property type="match status" value="1"/>
</dbReference>
<dbReference type="InterPro" id="IPR017806">
    <property type="entry name" value="EgtB"/>
</dbReference>
<dbReference type="InterPro" id="IPR005532">
    <property type="entry name" value="SUMF_dom"/>
</dbReference>
<gene>
    <name evidence="6" type="ORF">SAMN05421783_10445</name>
</gene>
<proteinExistence type="predicted"/>
<feature type="domain" description="DinB-like" evidence="5">
    <location>
        <begin position="22"/>
        <end position="157"/>
    </location>
</feature>
<dbReference type="InterPro" id="IPR034660">
    <property type="entry name" value="DinB/YfiT-like"/>
</dbReference>
<dbReference type="InterPro" id="IPR051043">
    <property type="entry name" value="Sulfatase_Mod_Factor_Kinase"/>
</dbReference>
<dbReference type="SUPFAM" id="SSF56436">
    <property type="entry name" value="C-type lectin-like"/>
    <property type="match status" value="1"/>
</dbReference>
<dbReference type="Pfam" id="PF12867">
    <property type="entry name" value="DinB_2"/>
    <property type="match status" value="1"/>
</dbReference>
<dbReference type="InterPro" id="IPR042095">
    <property type="entry name" value="SUMF_sf"/>
</dbReference>
<comment type="pathway">
    <text evidence="3">Amino-acid biosynthesis; ergothioneine biosynthesis.</text>
</comment>
<evidence type="ECO:0000259" key="5">
    <source>
        <dbReference type="Pfam" id="PF12867"/>
    </source>
</evidence>
<dbReference type="EMBL" id="FNNZ01000004">
    <property type="protein sequence ID" value="SDW44595.1"/>
    <property type="molecule type" value="Genomic_DNA"/>
</dbReference>
<dbReference type="RefSeq" id="WP_093029474.1">
    <property type="nucleotide sequence ID" value="NZ_FNNZ01000004.1"/>
</dbReference>
<keyword evidence="1" id="KW-0560">Oxidoreductase</keyword>
<dbReference type="GO" id="GO:0052699">
    <property type="term" value="P:ergothioneine biosynthetic process"/>
    <property type="evidence" value="ECO:0007669"/>
    <property type="project" value="InterPro"/>
</dbReference>
<dbReference type="NCBIfam" id="TIGR03440">
    <property type="entry name" value="egtB_TIGR03440"/>
    <property type="match status" value="1"/>
</dbReference>
<protein>
    <submittedName>
        <fullName evidence="6">Ergothioneine biosynthesis protein EgtB</fullName>
    </submittedName>
</protein>
<evidence type="ECO:0000313" key="6">
    <source>
        <dbReference type="EMBL" id="SDW44595.1"/>
    </source>
</evidence>
<dbReference type="AlphaFoldDB" id="A0A1H2TLM2"/>
<evidence type="ECO:0000256" key="3">
    <source>
        <dbReference type="ARBA" id="ARBA00037882"/>
    </source>
</evidence>
<dbReference type="Proteomes" id="UP000198816">
    <property type="component" value="Unassembled WGS sequence"/>
</dbReference>
<evidence type="ECO:0000256" key="1">
    <source>
        <dbReference type="ARBA" id="ARBA00023002"/>
    </source>
</evidence>
<dbReference type="OrthoDB" id="9768004at2"/>
<accession>A0A1H2TLM2</accession>
<reference evidence="7" key="1">
    <citation type="submission" date="2016-10" db="EMBL/GenBank/DDBJ databases">
        <authorList>
            <person name="Varghese N."/>
            <person name="Submissions S."/>
        </authorList>
    </citation>
    <scope>NUCLEOTIDE SEQUENCE [LARGE SCALE GENOMIC DNA]</scope>
    <source>
        <strain evidence="7">DSM 217</strain>
    </source>
</reference>
<dbReference type="STRING" id="1058.SAMN05421783_10445"/>
<evidence type="ECO:0000256" key="2">
    <source>
        <dbReference type="ARBA" id="ARBA00023004"/>
    </source>
</evidence>
<dbReference type="InterPro" id="IPR016187">
    <property type="entry name" value="CTDL_fold"/>
</dbReference>
<dbReference type="Pfam" id="PF03781">
    <property type="entry name" value="FGE-sulfatase"/>
    <property type="match status" value="1"/>
</dbReference>
<organism evidence="6 7">
    <name type="scientific">Thiocapsa roseopersicina</name>
    <dbReference type="NCBI Taxonomy" id="1058"/>
    <lineage>
        <taxon>Bacteria</taxon>
        <taxon>Pseudomonadati</taxon>
        <taxon>Pseudomonadota</taxon>
        <taxon>Gammaproteobacteria</taxon>
        <taxon>Chromatiales</taxon>
        <taxon>Chromatiaceae</taxon>
        <taxon>Thiocapsa</taxon>
    </lineage>
</organism>
<dbReference type="SUPFAM" id="SSF109854">
    <property type="entry name" value="DinB/YfiT-like putative metalloenzymes"/>
    <property type="match status" value="1"/>
</dbReference>
<keyword evidence="7" id="KW-1185">Reference proteome</keyword>
<dbReference type="InterPro" id="IPR024775">
    <property type="entry name" value="DinB-like"/>
</dbReference>
<name>A0A1H2TLM2_THIRO</name>